<dbReference type="OrthoDB" id="5982228at2759"/>
<dbReference type="GO" id="GO:0015179">
    <property type="term" value="F:L-amino acid transmembrane transporter activity"/>
    <property type="evidence" value="ECO:0007669"/>
    <property type="project" value="TreeGrafter"/>
</dbReference>
<dbReference type="EMBL" id="VXIS01000115">
    <property type="protein sequence ID" value="KAA8903666.1"/>
    <property type="molecule type" value="Genomic_DNA"/>
</dbReference>
<dbReference type="Proteomes" id="UP000326924">
    <property type="component" value="Unassembled WGS sequence"/>
</dbReference>
<dbReference type="Gene3D" id="1.20.1740.10">
    <property type="entry name" value="Amino acid/polyamine transporter I"/>
    <property type="match status" value="1"/>
</dbReference>
<keyword evidence="2 6" id="KW-0812">Transmembrane</keyword>
<feature type="transmembrane region" description="Helical" evidence="6">
    <location>
        <begin position="212"/>
        <end position="231"/>
    </location>
</feature>
<reference evidence="7 8" key="1">
    <citation type="submission" date="2019-09" db="EMBL/GenBank/DDBJ databases">
        <title>Draft genome of the ectomycorrhizal ascomycete Sphaerosporella brunnea.</title>
        <authorList>
            <consortium name="DOE Joint Genome Institute"/>
            <person name="Benucci G.M."/>
            <person name="Marozzi G."/>
            <person name="Antonielli L."/>
            <person name="Sanchez S."/>
            <person name="Marco P."/>
            <person name="Wang X."/>
            <person name="Falini L.B."/>
            <person name="Barry K."/>
            <person name="Haridas S."/>
            <person name="Lipzen A."/>
            <person name="Labutti K."/>
            <person name="Grigoriev I.V."/>
            <person name="Murat C."/>
            <person name="Martin F."/>
            <person name="Albertini E."/>
            <person name="Donnini D."/>
            <person name="Bonito G."/>
        </authorList>
    </citation>
    <scope>NUCLEOTIDE SEQUENCE [LARGE SCALE GENOMIC DNA]</scope>
    <source>
        <strain evidence="7 8">Sb_GMNB300</strain>
    </source>
</reference>
<evidence type="ECO:0000256" key="2">
    <source>
        <dbReference type="ARBA" id="ARBA00022692"/>
    </source>
</evidence>
<dbReference type="InterPro" id="IPR050598">
    <property type="entry name" value="AminoAcid_Transporter"/>
</dbReference>
<feature type="transmembrane region" description="Helical" evidence="6">
    <location>
        <begin position="359"/>
        <end position="380"/>
    </location>
</feature>
<gene>
    <name evidence="7" type="ORF">FN846DRAFT_779978</name>
</gene>
<evidence type="ECO:0000256" key="5">
    <source>
        <dbReference type="SAM" id="MobiDB-lite"/>
    </source>
</evidence>
<dbReference type="InParanoid" id="A0A5J5EUU8"/>
<feature type="compositionally biased region" description="Polar residues" evidence="5">
    <location>
        <begin position="25"/>
        <end position="36"/>
    </location>
</feature>
<protein>
    <submittedName>
        <fullName evidence="7">Amino acid permease-domain-containing protein</fullName>
    </submittedName>
</protein>
<dbReference type="GO" id="GO:0016020">
    <property type="term" value="C:membrane"/>
    <property type="evidence" value="ECO:0007669"/>
    <property type="project" value="UniProtKB-SubCell"/>
</dbReference>
<comment type="caution">
    <text evidence="7">The sequence shown here is derived from an EMBL/GenBank/DDBJ whole genome shotgun (WGS) entry which is preliminary data.</text>
</comment>
<keyword evidence="8" id="KW-1185">Reference proteome</keyword>
<comment type="subcellular location">
    <subcellularLocation>
        <location evidence="1">Membrane</location>
        <topology evidence="1">Multi-pass membrane protein</topology>
    </subcellularLocation>
</comment>
<feature type="transmembrane region" description="Helical" evidence="6">
    <location>
        <begin position="97"/>
        <end position="119"/>
    </location>
</feature>
<feature type="transmembrane region" description="Helical" evidence="6">
    <location>
        <begin position="61"/>
        <end position="81"/>
    </location>
</feature>
<feature type="transmembrane region" description="Helical" evidence="6">
    <location>
        <begin position="140"/>
        <end position="168"/>
    </location>
</feature>
<proteinExistence type="predicted"/>
<feature type="transmembrane region" description="Helical" evidence="6">
    <location>
        <begin position="302"/>
        <end position="328"/>
    </location>
</feature>
<name>A0A5J5EUU8_9PEZI</name>
<evidence type="ECO:0000256" key="3">
    <source>
        <dbReference type="ARBA" id="ARBA00022989"/>
    </source>
</evidence>
<feature type="transmembrane region" description="Helical" evidence="6">
    <location>
        <begin position="180"/>
        <end position="200"/>
    </location>
</feature>
<keyword evidence="3 6" id="KW-1133">Transmembrane helix</keyword>
<feature type="transmembrane region" description="Helical" evidence="6">
    <location>
        <begin position="471"/>
        <end position="497"/>
    </location>
</feature>
<evidence type="ECO:0000256" key="4">
    <source>
        <dbReference type="ARBA" id="ARBA00023136"/>
    </source>
</evidence>
<feature type="transmembrane region" description="Helical" evidence="6">
    <location>
        <begin position="509"/>
        <end position="531"/>
    </location>
</feature>
<keyword evidence="4 6" id="KW-0472">Membrane</keyword>
<dbReference type="PANTHER" id="PTHR11785">
    <property type="entry name" value="AMINO ACID TRANSPORTER"/>
    <property type="match status" value="1"/>
</dbReference>
<dbReference type="InterPro" id="IPR002293">
    <property type="entry name" value="AA/rel_permease1"/>
</dbReference>
<dbReference type="PANTHER" id="PTHR11785:SF382">
    <property type="entry name" value="LOW-AFFINITY METHIONINE PERMEASE"/>
    <property type="match status" value="1"/>
</dbReference>
<dbReference type="PIRSF" id="PIRSF006060">
    <property type="entry name" value="AA_transporter"/>
    <property type="match status" value="1"/>
</dbReference>
<accession>A0A5J5EUU8</accession>
<evidence type="ECO:0000256" key="1">
    <source>
        <dbReference type="ARBA" id="ARBA00004141"/>
    </source>
</evidence>
<organism evidence="7 8">
    <name type="scientific">Sphaerosporella brunnea</name>
    <dbReference type="NCBI Taxonomy" id="1250544"/>
    <lineage>
        <taxon>Eukaryota</taxon>
        <taxon>Fungi</taxon>
        <taxon>Dikarya</taxon>
        <taxon>Ascomycota</taxon>
        <taxon>Pezizomycotina</taxon>
        <taxon>Pezizomycetes</taxon>
        <taxon>Pezizales</taxon>
        <taxon>Pyronemataceae</taxon>
        <taxon>Sphaerosporella</taxon>
    </lineage>
</organism>
<feature type="transmembrane region" description="Helical" evidence="6">
    <location>
        <begin position="410"/>
        <end position="428"/>
    </location>
</feature>
<evidence type="ECO:0000256" key="6">
    <source>
        <dbReference type="SAM" id="Phobius"/>
    </source>
</evidence>
<sequence length="586" mass="64841">MRSNASHEELFPTFYRRTNAGEGSLSHTQSSTTATSVGKAARPSNSLDRVVYAPMAEQKKLGYFSTACLIISKVIGTGVFAKPSVVLQNSGGKAVSLGLWFACGLMSLAGLIIYVELGIAMPFSGGEVIYVDEAYPRPKYLAVIVVSLLFIFLTHWAGNCITFGKLILQAFDPGNPNPNYHLQKFIALVMLTCVCAVHMFSRKMGIALNNFLAIYKVSLVAFIIIIGFAAMGGAKGKGVQDGGNPRFGLKNISTAELMRTEGKSMSEYATAILGVLWAYTGWENANYVLSEVKRPPGHESRVFKVAAFASIGTLTMLYMLANIAYFAVLTNEEMLEDGDIVAAKFFVKVFGKGYFSERILKVMVALSIMGNFISSTYSVARVKQEIAKLRILPFSQFWARQSHYDTPSGALLLHWLVAALFIIFTPNNHNDEVYNLITDLFIYGQSWMLILVSMTVFALRAQPLRAWTPALFRYPVLVTIVAIYVPLNVFVLVLSWWPPPKALEKKKNIPSYVTPGVATGIIAFGLIYWVVFAKVLPALGYEVSSCPDELVDGSRVVTYKRHKTGFAKMADEWWLQTVLRRGRESR</sequence>
<feature type="transmembrane region" description="Helical" evidence="6">
    <location>
        <begin position="268"/>
        <end position="290"/>
    </location>
</feature>
<dbReference type="AlphaFoldDB" id="A0A5J5EUU8"/>
<feature type="region of interest" description="Disordered" evidence="5">
    <location>
        <begin position="19"/>
        <end position="39"/>
    </location>
</feature>
<feature type="transmembrane region" description="Helical" evidence="6">
    <location>
        <begin position="440"/>
        <end position="459"/>
    </location>
</feature>
<dbReference type="Pfam" id="PF13520">
    <property type="entry name" value="AA_permease_2"/>
    <property type="match status" value="1"/>
</dbReference>
<evidence type="ECO:0000313" key="8">
    <source>
        <dbReference type="Proteomes" id="UP000326924"/>
    </source>
</evidence>
<evidence type="ECO:0000313" key="7">
    <source>
        <dbReference type="EMBL" id="KAA8903666.1"/>
    </source>
</evidence>